<keyword evidence="1" id="KW-1133">Transmembrane helix</keyword>
<sequence>MRKLLEKVIRLALAIMFFYVLWKGVGALWEMFVPINYKTNLIALIIVNPIMILVSFILSALTFEFIRKS</sequence>
<keyword evidence="3" id="KW-1185">Reference proteome</keyword>
<reference evidence="2" key="1">
    <citation type="journal article" date="2014" name="Int. J. Syst. Evol. Microbiol.">
        <title>Complete genome sequence of Corynebacterium casei LMG S-19264T (=DSM 44701T), isolated from a smear-ripened cheese.</title>
        <authorList>
            <consortium name="US DOE Joint Genome Institute (JGI-PGF)"/>
            <person name="Walter F."/>
            <person name="Albersmeier A."/>
            <person name="Kalinowski J."/>
            <person name="Ruckert C."/>
        </authorList>
    </citation>
    <scope>NUCLEOTIDE SEQUENCE</scope>
    <source>
        <strain evidence="2">CGMCC 1.12153</strain>
    </source>
</reference>
<name>A0A917B452_HALAA</name>
<organism evidence="2 3">
    <name type="scientific">Halobacillus andaensis</name>
    <dbReference type="NCBI Taxonomy" id="1176239"/>
    <lineage>
        <taxon>Bacteria</taxon>
        <taxon>Bacillati</taxon>
        <taxon>Bacillota</taxon>
        <taxon>Bacilli</taxon>
        <taxon>Bacillales</taxon>
        <taxon>Bacillaceae</taxon>
        <taxon>Halobacillus</taxon>
    </lineage>
</organism>
<evidence type="ECO:0000256" key="1">
    <source>
        <dbReference type="SAM" id="Phobius"/>
    </source>
</evidence>
<protein>
    <submittedName>
        <fullName evidence="2">Uncharacterized protein</fullName>
    </submittedName>
</protein>
<feature type="transmembrane region" description="Helical" evidence="1">
    <location>
        <begin position="41"/>
        <end position="63"/>
    </location>
</feature>
<dbReference type="EMBL" id="BMEL01000002">
    <property type="protein sequence ID" value="GGF22485.1"/>
    <property type="molecule type" value="Genomic_DNA"/>
</dbReference>
<reference evidence="2" key="2">
    <citation type="submission" date="2020-09" db="EMBL/GenBank/DDBJ databases">
        <authorList>
            <person name="Sun Q."/>
            <person name="Zhou Y."/>
        </authorList>
    </citation>
    <scope>NUCLEOTIDE SEQUENCE</scope>
    <source>
        <strain evidence="2">CGMCC 1.12153</strain>
    </source>
</reference>
<keyword evidence="1" id="KW-0472">Membrane</keyword>
<dbReference type="AlphaFoldDB" id="A0A917B452"/>
<keyword evidence="1" id="KW-0812">Transmembrane</keyword>
<feature type="transmembrane region" description="Helical" evidence="1">
    <location>
        <begin position="12"/>
        <end position="29"/>
    </location>
</feature>
<evidence type="ECO:0000313" key="3">
    <source>
        <dbReference type="Proteomes" id="UP000660110"/>
    </source>
</evidence>
<gene>
    <name evidence="2" type="ORF">GCM10010954_21620</name>
</gene>
<comment type="caution">
    <text evidence="2">The sequence shown here is derived from an EMBL/GenBank/DDBJ whole genome shotgun (WGS) entry which is preliminary data.</text>
</comment>
<accession>A0A917B452</accession>
<evidence type="ECO:0000313" key="2">
    <source>
        <dbReference type="EMBL" id="GGF22485.1"/>
    </source>
</evidence>
<dbReference type="Proteomes" id="UP000660110">
    <property type="component" value="Unassembled WGS sequence"/>
</dbReference>
<proteinExistence type="predicted"/>
<dbReference type="RefSeq" id="WP_188377492.1">
    <property type="nucleotide sequence ID" value="NZ_BMEL01000002.1"/>
</dbReference>